<keyword evidence="1" id="KW-0732">Signal</keyword>
<feature type="signal peptide" evidence="1">
    <location>
        <begin position="1"/>
        <end position="15"/>
    </location>
</feature>
<evidence type="ECO:0000256" key="1">
    <source>
        <dbReference type="SAM" id="SignalP"/>
    </source>
</evidence>
<dbReference type="Proteomes" id="UP000006718">
    <property type="component" value="Chromosome 3"/>
</dbReference>
<dbReference type="PANTHER" id="PTHR12138:SF133">
    <property type="entry name" value="SECRETED PROTEIN"/>
    <property type="match status" value="1"/>
</dbReference>
<dbReference type="PRINTS" id="PR02045">
    <property type="entry name" value="F138DOMAIN"/>
</dbReference>
<proteinExistence type="predicted"/>
<feature type="chain" id="PRO_5023813787" evidence="1">
    <location>
        <begin position="16"/>
        <end position="159"/>
    </location>
</feature>
<dbReference type="PANTHER" id="PTHR12138">
    <property type="entry name" value="PRIMATE-EXPANDED PROTEIN FAMILY"/>
    <property type="match status" value="1"/>
</dbReference>
<dbReference type="VEuPathDB" id="HostDB:ENSMMUG00000050711"/>
<dbReference type="GeneTree" id="ENSGT01150000286943"/>
<keyword evidence="3" id="KW-1185">Reference proteome</keyword>
<name>A0A5F8AAM7_MACMU</name>
<reference evidence="2" key="4">
    <citation type="submission" date="2025-09" db="UniProtKB">
        <authorList>
            <consortium name="Ensembl"/>
        </authorList>
    </citation>
    <scope>IDENTIFICATION</scope>
    <source>
        <strain evidence="2">17573</strain>
    </source>
</reference>
<evidence type="ECO:0000313" key="3">
    <source>
        <dbReference type="Proteomes" id="UP000006718"/>
    </source>
</evidence>
<organism evidence="2 3">
    <name type="scientific">Macaca mulatta</name>
    <name type="common">Rhesus macaque</name>
    <dbReference type="NCBI Taxonomy" id="9544"/>
    <lineage>
        <taxon>Eukaryota</taxon>
        <taxon>Metazoa</taxon>
        <taxon>Chordata</taxon>
        <taxon>Craniata</taxon>
        <taxon>Vertebrata</taxon>
        <taxon>Euteleostomi</taxon>
        <taxon>Mammalia</taxon>
        <taxon>Eutheria</taxon>
        <taxon>Euarchontoglires</taxon>
        <taxon>Primates</taxon>
        <taxon>Haplorrhini</taxon>
        <taxon>Catarrhini</taxon>
        <taxon>Cercopithecidae</taxon>
        <taxon>Cercopithecinae</taxon>
        <taxon>Macaca</taxon>
    </lineage>
</organism>
<dbReference type="Ensembl" id="ENSMMUT00000091937.1">
    <property type="protein sequence ID" value="ENSMMUP00000074925.1"/>
    <property type="gene ID" value="ENSMMUG00000050711.1"/>
</dbReference>
<evidence type="ECO:0000313" key="2">
    <source>
        <dbReference type="Ensembl" id="ENSMMUP00000074925.1"/>
    </source>
</evidence>
<protein>
    <submittedName>
        <fullName evidence="2">Uncharacterized protein</fullName>
    </submittedName>
</protein>
<dbReference type="AlphaFoldDB" id="A0A5F8AAM7"/>
<reference evidence="2" key="2">
    <citation type="submission" date="2019-01" db="EMBL/GenBank/DDBJ databases">
        <authorList>
            <person name="Graves T."/>
            <person name="Eichler E.E."/>
            <person name="Wilson R.K."/>
        </authorList>
    </citation>
    <scope>NUCLEOTIDE SEQUENCE [LARGE SCALE GENOMIC DNA]</scope>
    <source>
        <strain evidence="2">17573</strain>
    </source>
</reference>
<dbReference type="Bgee" id="ENSMMUG00000050711">
    <property type="expression patterns" value="Expressed in primary visual cortex and 16 other cell types or tissues"/>
</dbReference>
<accession>A0A5F8AAM7</accession>
<dbReference type="InParanoid" id="A0A5F8AAM7"/>
<reference evidence="3" key="1">
    <citation type="journal article" date="2007" name="Science">
        <title>Evolutionary and biomedical insights from the rhesus macaque genome.</title>
        <authorList>
            <person name="Gibbs R.A."/>
            <person name="Rogers J."/>
            <person name="Katze M.G."/>
            <person name="Bumgarner R."/>
            <person name="Weinstock G.M."/>
            <person name="Mardis E.R."/>
            <person name="Remington K.A."/>
            <person name="Strausberg R.L."/>
            <person name="Venter J.C."/>
            <person name="Wilson R.K."/>
            <person name="Batzer M.A."/>
            <person name="Bustamante C.D."/>
            <person name="Eichler E.E."/>
            <person name="Hahn M.W."/>
            <person name="Hardison R.C."/>
            <person name="Makova K.D."/>
            <person name="Miller W."/>
            <person name="Milosavljevic A."/>
            <person name="Palermo R.E."/>
            <person name="Siepel A."/>
            <person name="Sikela J.M."/>
            <person name="Attaway T."/>
            <person name="Bell S."/>
            <person name="Bernard K.E."/>
            <person name="Buhay C.J."/>
            <person name="Chandrabose M.N."/>
            <person name="Dao M."/>
            <person name="Davis C."/>
            <person name="Delehaunty K.D."/>
            <person name="Ding Y."/>
            <person name="Dinh H.H."/>
            <person name="Dugan-Rocha S."/>
            <person name="Fulton L.A."/>
            <person name="Gabisi R.A."/>
            <person name="Garner T.T."/>
            <person name="Godfrey J."/>
            <person name="Hawes A.C."/>
            <person name="Hernandez J."/>
            <person name="Hines S."/>
            <person name="Holder M."/>
            <person name="Hume J."/>
            <person name="Jhangiani S.N."/>
            <person name="Joshi V."/>
            <person name="Khan Z.M."/>
            <person name="Kirkness E.F."/>
            <person name="Cree A."/>
            <person name="Fowler R.G."/>
            <person name="Lee S."/>
            <person name="Lewis L.R."/>
            <person name="Li Z."/>
            <person name="Liu Y.-S."/>
            <person name="Moore S.M."/>
            <person name="Muzny D."/>
            <person name="Nazareth L.V."/>
            <person name="Ngo D.N."/>
            <person name="Okwuonu G.O."/>
            <person name="Pai G."/>
            <person name="Parker D."/>
            <person name="Paul H.A."/>
            <person name="Pfannkoch C."/>
            <person name="Pohl C.S."/>
            <person name="Rogers Y.-H.C."/>
            <person name="Ruiz S.J."/>
            <person name="Sabo A."/>
            <person name="Santibanez J."/>
            <person name="Schneider B.W."/>
            <person name="Smith S.M."/>
            <person name="Sodergren E."/>
            <person name="Svatek A.F."/>
            <person name="Utterback T.R."/>
            <person name="Vattathil S."/>
            <person name="Warren W."/>
            <person name="White C.S."/>
            <person name="Chinwalla A.T."/>
            <person name="Feng Y."/>
            <person name="Halpern A.L."/>
            <person name="Hillier L.W."/>
            <person name="Huang X."/>
            <person name="Minx P."/>
            <person name="Nelson J.O."/>
            <person name="Pepin K.H."/>
            <person name="Qin X."/>
            <person name="Sutton G.G."/>
            <person name="Venter E."/>
            <person name="Walenz B.P."/>
            <person name="Wallis J.W."/>
            <person name="Worley K.C."/>
            <person name="Yang S.-P."/>
            <person name="Jones S.M."/>
            <person name="Marra M.A."/>
            <person name="Rocchi M."/>
            <person name="Schein J.E."/>
            <person name="Baertsch R."/>
            <person name="Clarke L."/>
            <person name="Csuros M."/>
            <person name="Glasscock J."/>
            <person name="Harris R.A."/>
            <person name="Havlak P."/>
            <person name="Jackson A.R."/>
            <person name="Jiang H."/>
            <person name="Liu Y."/>
            <person name="Messina D.N."/>
            <person name="Shen Y."/>
            <person name="Song H.X.-Z."/>
            <person name="Wylie T."/>
            <person name="Zhang L."/>
            <person name="Birney E."/>
            <person name="Han K."/>
            <person name="Konkel M.K."/>
            <person name="Lee J."/>
            <person name="Smit A.F.A."/>
            <person name="Ullmer B."/>
            <person name="Wang H."/>
            <person name="Xing J."/>
            <person name="Burhans R."/>
            <person name="Cheng Z."/>
            <person name="Karro J.E."/>
            <person name="Ma J."/>
            <person name="Raney B."/>
            <person name="She X."/>
            <person name="Cox M.J."/>
            <person name="Demuth J.P."/>
            <person name="Dumas L.J."/>
            <person name="Han S.-G."/>
            <person name="Hopkins J."/>
            <person name="Karimpour-Fard A."/>
            <person name="Kim Y.H."/>
            <person name="Pollack J.R."/>
            <person name="Vinar T."/>
            <person name="Addo-Quaye C."/>
            <person name="Degenhardt J."/>
            <person name="Denby A."/>
            <person name="Hubisz M.J."/>
            <person name="Indap A."/>
            <person name="Kosiol C."/>
            <person name="Lahn B.T."/>
            <person name="Lawson H.A."/>
            <person name="Marklein A."/>
            <person name="Nielsen R."/>
            <person name="Vallender E.J."/>
            <person name="Clark A.G."/>
            <person name="Ferguson B."/>
            <person name="Hernandez R.D."/>
            <person name="Hirani K."/>
            <person name="Kehrer-Sawatzki H."/>
            <person name="Kolb J."/>
            <person name="Patil S."/>
            <person name="Pu L.-L."/>
            <person name="Ren Y."/>
            <person name="Smith D.G."/>
            <person name="Wheeler D.A."/>
            <person name="Schenck I."/>
            <person name="Ball E.V."/>
            <person name="Chen R."/>
            <person name="Cooper D.N."/>
            <person name="Giardine B."/>
            <person name="Hsu F."/>
            <person name="Kent W.J."/>
            <person name="Lesk A."/>
            <person name="Nelson D.L."/>
            <person name="O'brien W.E."/>
            <person name="Pruefer K."/>
            <person name="Stenson P.D."/>
            <person name="Wallace J.C."/>
            <person name="Ke H."/>
            <person name="Liu X.-M."/>
            <person name="Wang P."/>
            <person name="Xiang A.P."/>
            <person name="Yang F."/>
            <person name="Barber G.P."/>
            <person name="Haussler D."/>
            <person name="Karolchik D."/>
            <person name="Kern A.D."/>
            <person name="Kuhn R.M."/>
            <person name="Smith K.E."/>
            <person name="Zwieg A.S."/>
        </authorList>
    </citation>
    <scope>NUCLEOTIDE SEQUENCE [LARGE SCALE GENOMIC DNA]</scope>
    <source>
        <strain evidence="3">17573</strain>
    </source>
</reference>
<sequence>MSLVTVFHLHFRTLCLVMPTSKEEQLFFFWRQSLAVSPRLQCGGSHCNLRLPGSSDSPASASRVAGTTGICHHTQLIFLYFSRDRVSPCCPGWSRLLNSGNLPASASQSARMTGMSHCIGPSNKLGYNISDSLSVIKNQRQGFMEGMGTRSKVTKPQTT</sequence>
<reference evidence="2" key="3">
    <citation type="submission" date="2025-08" db="UniProtKB">
        <authorList>
            <consortium name="Ensembl"/>
        </authorList>
    </citation>
    <scope>IDENTIFICATION</scope>
    <source>
        <strain evidence="2">17573</strain>
    </source>
</reference>